<dbReference type="GO" id="GO:0070126">
    <property type="term" value="P:mitochondrial translational termination"/>
    <property type="evidence" value="ECO:0007669"/>
    <property type="project" value="TreeGrafter"/>
</dbReference>
<feature type="compositionally biased region" description="Polar residues" evidence="5">
    <location>
        <begin position="189"/>
        <end position="201"/>
    </location>
</feature>
<evidence type="ECO:0000259" key="6">
    <source>
        <dbReference type="Pfam" id="PF00472"/>
    </source>
</evidence>
<evidence type="ECO:0000256" key="3">
    <source>
        <dbReference type="ARBA" id="ARBA00039441"/>
    </source>
</evidence>
<evidence type="ECO:0000256" key="4">
    <source>
        <dbReference type="ARBA" id="ARBA00041531"/>
    </source>
</evidence>
<evidence type="ECO:0000256" key="2">
    <source>
        <dbReference type="ARBA" id="ARBA00038225"/>
    </source>
</evidence>
<feature type="compositionally biased region" description="Basic and acidic residues" evidence="5">
    <location>
        <begin position="170"/>
        <end position="182"/>
    </location>
</feature>
<sequence length="201" mass="22759">MALALRNLFSLRRLLVNSTCSRAHLSGFKSNLSLDKLYPSSRLDIATIPKPPESKDGKFSGYIPMDKIEVNYSRSSGPGGQNVNCVSTKAEIRFHLATADWIPEQVRAKLAEKLKNQLSKDGYFIIKSDRTRSQHLNLADGLDKLRNIIYTVAQSLVVPEVSPETLERLRKQRERAARERLREKRVHSMTKQGRQAPTLDS</sequence>
<dbReference type="AlphaFoldDB" id="A0A4Y7LUS2"/>
<evidence type="ECO:0000313" key="7">
    <source>
        <dbReference type="EMBL" id="SVE73318.1"/>
    </source>
</evidence>
<feature type="region of interest" description="Disordered" evidence="5">
    <location>
        <begin position="170"/>
        <end position="201"/>
    </location>
</feature>
<dbReference type="EC" id="3.1.1.29" evidence="1"/>
<comment type="similarity">
    <text evidence="2">Belongs to the prokaryotic/mitochondrial release factor family. Mitochondrion-specific ribosomal protein mL62 subfamily.</text>
</comment>
<dbReference type="EMBL" id="LR003699">
    <property type="protein sequence ID" value="SVE73318.1"/>
    <property type="molecule type" value="mRNA"/>
</dbReference>
<dbReference type="PANTHER" id="PTHR11075:SF54">
    <property type="entry name" value="LARGE RIBOSOMAL SUBUNIT PROTEIN ML62"/>
    <property type="match status" value="1"/>
</dbReference>
<evidence type="ECO:0000256" key="1">
    <source>
        <dbReference type="ARBA" id="ARBA00013260"/>
    </source>
</evidence>
<evidence type="ECO:0000256" key="5">
    <source>
        <dbReference type="SAM" id="MobiDB-lite"/>
    </source>
</evidence>
<name>A0A4Y7LUS2_9CRUS</name>
<feature type="domain" description="Prokaryotic-type class I peptide chain release factors" evidence="6">
    <location>
        <begin position="62"/>
        <end position="192"/>
    </location>
</feature>
<dbReference type="SUPFAM" id="SSF110916">
    <property type="entry name" value="Peptidyl-tRNA hydrolase domain-like"/>
    <property type="match status" value="1"/>
</dbReference>
<dbReference type="GO" id="GO:0004045">
    <property type="term" value="F:peptidyl-tRNA hydrolase activity"/>
    <property type="evidence" value="ECO:0007669"/>
    <property type="project" value="UniProtKB-EC"/>
</dbReference>
<dbReference type="GO" id="GO:0005762">
    <property type="term" value="C:mitochondrial large ribosomal subunit"/>
    <property type="evidence" value="ECO:0007669"/>
    <property type="project" value="TreeGrafter"/>
</dbReference>
<proteinExistence type="evidence at transcript level"/>
<dbReference type="Pfam" id="PF00472">
    <property type="entry name" value="RF-1"/>
    <property type="match status" value="1"/>
</dbReference>
<dbReference type="PANTHER" id="PTHR11075">
    <property type="entry name" value="PEPTIDE CHAIN RELEASE FACTOR"/>
    <property type="match status" value="1"/>
</dbReference>
<accession>A0A4Y7LUS2</accession>
<dbReference type="GO" id="GO:0016150">
    <property type="term" value="F:translation release factor activity, codon nonspecific"/>
    <property type="evidence" value="ECO:0007669"/>
    <property type="project" value="TreeGrafter"/>
</dbReference>
<gene>
    <name evidence="7" type="primary">EOG090X0JCO</name>
</gene>
<dbReference type="InterPro" id="IPR052104">
    <property type="entry name" value="Mito_Release_Factor_mL62"/>
</dbReference>
<dbReference type="Gene3D" id="3.30.160.20">
    <property type="match status" value="1"/>
</dbReference>
<organism evidence="7">
    <name type="scientific">Ceriodaphnia reticulata</name>
    <dbReference type="NCBI Taxonomy" id="302197"/>
    <lineage>
        <taxon>Eukaryota</taxon>
        <taxon>Metazoa</taxon>
        <taxon>Ecdysozoa</taxon>
        <taxon>Arthropoda</taxon>
        <taxon>Crustacea</taxon>
        <taxon>Branchiopoda</taxon>
        <taxon>Diplostraca</taxon>
        <taxon>Cladocera</taxon>
        <taxon>Anomopoda</taxon>
        <taxon>Daphniidae</taxon>
        <taxon>Ceriodaphnia</taxon>
    </lineage>
</organism>
<dbReference type="InterPro" id="IPR000352">
    <property type="entry name" value="Pep_chain_release_fac_I"/>
</dbReference>
<reference evidence="7" key="1">
    <citation type="submission" date="2018-08" db="EMBL/GenBank/DDBJ databases">
        <authorList>
            <person name="Cornetti L."/>
        </authorList>
    </citation>
    <scope>NUCLEOTIDE SEQUENCE</scope>
    <source>
        <strain evidence="7">OM-SAIQ-clone2</strain>
    </source>
</reference>
<dbReference type="FunFam" id="3.30.160.20:FF:000046">
    <property type="entry name" value="Peptidyl-tRNA hydrolase ICT1"/>
    <property type="match status" value="1"/>
</dbReference>
<protein>
    <recommendedName>
        <fullName evidence="3">Large ribosomal subunit protein mL62</fullName>
        <ecNumber evidence="1">3.1.1.29</ecNumber>
    </recommendedName>
    <alternativeName>
        <fullName evidence="4">Peptidyl-tRNA hydrolase ICT1, mitochondrial</fullName>
    </alternativeName>
</protein>